<feature type="transmembrane region" description="Helical" evidence="9">
    <location>
        <begin position="200"/>
        <end position="219"/>
    </location>
</feature>
<evidence type="ECO:0000256" key="9">
    <source>
        <dbReference type="SAM" id="Phobius"/>
    </source>
</evidence>
<dbReference type="Pfam" id="PF19055">
    <property type="entry name" value="ABC2_membrane_7"/>
    <property type="match status" value="1"/>
</dbReference>
<dbReference type="GO" id="GO:0005886">
    <property type="term" value="C:plasma membrane"/>
    <property type="evidence" value="ECO:0007669"/>
    <property type="project" value="UniProtKB-ARBA"/>
</dbReference>
<feature type="transmembrane region" description="Helical" evidence="9">
    <location>
        <begin position="12"/>
        <end position="32"/>
    </location>
</feature>
<dbReference type="AlphaFoldDB" id="V4P8S3"/>
<keyword evidence="4 9" id="KW-0812">Transmembrane</keyword>
<dbReference type="InterPro" id="IPR043926">
    <property type="entry name" value="ABCG_dom"/>
</dbReference>
<dbReference type="PANTHER" id="PTHR19241">
    <property type="entry name" value="ATP-BINDING CASSETTE TRANSPORTER"/>
    <property type="match status" value="1"/>
</dbReference>
<evidence type="ECO:0000256" key="1">
    <source>
        <dbReference type="ARBA" id="ARBA00004141"/>
    </source>
</evidence>
<feature type="transmembrane region" description="Helical" evidence="9">
    <location>
        <begin position="646"/>
        <end position="666"/>
    </location>
</feature>
<evidence type="ECO:0000256" key="3">
    <source>
        <dbReference type="ARBA" id="ARBA00022448"/>
    </source>
</evidence>
<dbReference type="Pfam" id="PF01061">
    <property type="entry name" value="ABC2_membrane"/>
    <property type="match status" value="2"/>
</dbReference>
<dbReference type="KEGG" id="eus:EUTSA_v10024460mg"/>
<dbReference type="EMBL" id="KI517384">
    <property type="protein sequence ID" value="ESQ56006.1"/>
    <property type="molecule type" value="Genomic_DNA"/>
</dbReference>
<name>V4P8S3_EUTSA</name>
<gene>
    <name evidence="11" type="ORF">EUTSA_v10024460mg</name>
</gene>
<dbReference type="GO" id="GO:0016887">
    <property type="term" value="F:ATP hydrolysis activity"/>
    <property type="evidence" value="ECO:0007669"/>
    <property type="project" value="InterPro"/>
</dbReference>
<keyword evidence="7 9" id="KW-1133">Transmembrane helix</keyword>
<dbReference type="FunFam" id="3.40.50.300:FF:003489">
    <property type="entry name" value="ABC transporter G family member 39"/>
    <property type="match status" value="1"/>
</dbReference>
<organism evidence="11 12">
    <name type="scientific">Eutrema salsugineum</name>
    <name type="common">Saltwater cress</name>
    <name type="synonym">Sisymbrium salsugineum</name>
    <dbReference type="NCBI Taxonomy" id="72664"/>
    <lineage>
        <taxon>Eukaryota</taxon>
        <taxon>Viridiplantae</taxon>
        <taxon>Streptophyta</taxon>
        <taxon>Embryophyta</taxon>
        <taxon>Tracheophyta</taxon>
        <taxon>Spermatophyta</taxon>
        <taxon>Magnoliopsida</taxon>
        <taxon>eudicotyledons</taxon>
        <taxon>Gunneridae</taxon>
        <taxon>Pentapetalae</taxon>
        <taxon>rosids</taxon>
        <taxon>malvids</taxon>
        <taxon>Brassicales</taxon>
        <taxon>Brassicaceae</taxon>
        <taxon>Eutremeae</taxon>
        <taxon>Eutrema</taxon>
    </lineage>
</organism>
<dbReference type="Pfam" id="PF00005">
    <property type="entry name" value="ABC_tran"/>
    <property type="match status" value="1"/>
</dbReference>
<dbReference type="eggNOG" id="KOG0065">
    <property type="taxonomic scope" value="Eukaryota"/>
</dbReference>
<evidence type="ECO:0000256" key="5">
    <source>
        <dbReference type="ARBA" id="ARBA00022741"/>
    </source>
</evidence>
<dbReference type="InterPro" id="IPR027417">
    <property type="entry name" value="P-loop_NTPase"/>
</dbReference>
<dbReference type="OMA" id="CEYANID"/>
<protein>
    <recommendedName>
        <fullName evidence="10">ABC transporter domain-containing protein</fullName>
    </recommendedName>
</protein>
<keyword evidence="8 9" id="KW-0472">Membrane</keyword>
<evidence type="ECO:0000259" key="10">
    <source>
        <dbReference type="PROSITE" id="PS50893"/>
    </source>
</evidence>
<feature type="transmembrane region" description="Helical" evidence="9">
    <location>
        <begin position="534"/>
        <end position="552"/>
    </location>
</feature>
<feature type="transmembrane region" description="Helical" evidence="9">
    <location>
        <begin position="67"/>
        <end position="89"/>
    </location>
</feature>
<dbReference type="SMART" id="SM00382">
    <property type="entry name" value="AAA"/>
    <property type="match status" value="1"/>
</dbReference>
<dbReference type="CDD" id="cd03232">
    <property type="entry name" value="ABCG_PDR_domain2"/>
    <property type="match status" value="1"/>
</dbReference>
<dbReference type="InterPro" id="IPR034003">
    <property type="entry name" value="ABCG_PDR_2"/>
</dbReference>
<feature type="transmembrane region" description="Helical" evidence="9">
    <location>
        <begin position="755"/>
        <end position="777"/>
    </location>
</feature>
<dbReference type="Gene3D" id="3.40.50.300">
    <property type="entry name" value="P-loop containing nucleotide triphosphate hydrolases"/>
    <property type="match status" value="1"/>
</dbReference>
<feature type="transmembrane region" description="Helical" evidence="9">
    <location>
        <begin position="126"/>
        <end position="148"/>
    </location>
</feature>
<sequence length="785" mass="88979">MTVYLRTGSTRDALHANYLMGSLFFSIFKLLADGLPELTLTISRIAVFCKQKELYFYPAWAYAIPSAILKTPISFLEAFLWTLLTYYVIGYSPEFGRFIRQFLIFFALHLSCISMFRAIAATFRDFVLSTTIGTISVVLLSLFGGFIVRKPSMPAWLEWGFWLSPLSYAEIGLTANEFFAPRWRKPTSETELWGNKAFGALIGFTLFFNIVFALALTFLKCAFKPGVLTALMGVSGAGKTTLLDVLSGRKTRGDVKGQIQVGGYLKVQETFARVSGYCEQFDIHSPNLTVVESLIYSAWLRLPSTINSETKRAIVKEVLETIELEEIQDSIVGLPGISGLTTEQRKRLTIAVELVANPSIIFMDEPTTGLDARAAAIVMRAVKNIAETGRTVVCTIHQPGIDIFEAFDELILMKNGGKIIYYGPLGQHSSKVIEYFMSIPGVPKIKENTNPATWLLDITSKSSEDKLGVDLALMYTESTLFKENKMVIEQMRSKSLGTVGLISSTRYAQTGWEQFRACLWKQHLSYWRNPSYNLTRIIFMCLTSLLCGLLFWQKAKEMLILEHIFGSMYTVVLFSGINNCSTVLFCVATERNVFYRERFAGMYTSWAYSLAQVLVEIPYSLFQSILCVTIVYPMVGYHWSVYKVFWSLYTIFCSLLIFNYFGMLLVVVTPNIHVAFTLRSSFYSVVNLFAGYVMPKPSIPRWWIWMYYLSPTSWVLNGLLTSQYGDMEKEILAFGEKKKVSAFLEDYFGYRYESLALVAFVLIAFPILLASLFAFFVGKLNFQKK</sequence>
<evidence type="ECO:0000256" key="4">
    <source>
        <dbReference type="ARBA" id="ARBA00022692"/>
    </source>
</evidence>
<dbReference type="InterPro" id="IPR013525">
    <property type="entry name" value="ABC2_TM"/>
</dbReference>
<dbReference type="Proteomes" id="UP000030689">
    <property type="component" value="Unassembled WGS sequence"/>
</dbReference>
<feature type="transmembrane region" description="Helical" evidence="9">
    <location>
        <begin position="101"/>
        <end position="120"/>
    </location>
</feature>
<comment type="subcellular location">
    <subcellularLocation>
        <location evidence="1">Membrane</location>
        <topology evidence="1">Multi-pass membrane protein</topology>
    </subcellularLocation>
</comment>
<evidence type="ECO:0000256" key="2">
    <source>
        <dbReference type="ARBA" id="ARBA00006012"/>
    </source>
</evidence>
<dbReference type="PROSITE" id="PS50893">
    <property type="entry name" value="ABC_TRANSPORTER_2"/>
    <property type="match status" value="1"/>
</dbReference>
<keyword evidence="6" id="KW-0067">ATP-binding</keyword>
<proteinExistence type="inferred from homology"/>
<keyword evidence="12" id="KW-1185">Reference proteome</keyword>
<dbReference type="InterPro" id="IPR003439">
    <property type="entry name" value="ABC_transporter-like_ATP-bd"/>
</dbReference>
<feature type="transmembrane region" description="Helical" evidence="9">
    <location>
        <begin position="564"/>
        <end position="587"/>
    </location>
</feature>
<keyword evidence="5" id="KW-0547">Nucleotide-binding</keyword>
<evidence type="ECO:0000256" key="6">
    <source>
        <dbReference type="ARBA" id="ARBA00022840"/>
    </source>
</evidence>
<evidence type="ECO:0000313" key="11">
    <source>
        <dbReference type="EMBL" id="ESQ56006.1"/>
    </source>
</evidence>
<evidence type="ECO:0000256" key="8">
    <source>
        <dbReference type="ARBA" id="ARBA00023136"/>
    </source>
</evidence>
<feature type="transmembrane region" description="Helical" evidence="9">
    <location>
        <begin position="160"/>
        <end position="180"/>
    </location>
</feature>
<dbReference type="GO" id="GO:0140359">
    <property type="term" value="F:ABC-type transporter activity"/>
    <property type="evidence" value="ECO:0007669"/>
    <property type="project" value="InterPro"/>
</dbReference>
<dbReference type="FunFam" id="3.40.50.300:FF:002615">
    <property type="entry name" value="ABC transporter"/>
    <property type="match status" value="1"/>
</dbReference>
<comment type="similarity">
    <text evidence="2">Belongs to the ABC transporter superfamily. ABCG family. PDR (TC 3.A.1.205) subfamily.</text>
</comment>
<evidence type="ECO:0000256" key="7">
    <source>
        <dbReference type="ARBA" id="ARBA00022989"/>
    </source>
</evidence>
<feature type="domain" description="ABC transporter" evidence="10">
    <location>
        <begin position="201"/>
        <end position="441"/>
    </location>
</feature>
<keyword evidence="3" id="KW-0813">Transport</keyword>
<reference evidence="11 12" key="1">
    <citation type="journal article" date="2013" name="Front. Plant Sci.">
        <title>The Reference Genome of the Halophytic Plant Eutrema salsugineum.</title>
        <authorList>
            <person name="Yang R."/>
            <person name="Jarvis D.E."/>
            <person name="Chen H."/>
            <person name="Beilstein M.A."/>
            <person name="Grimwood J."/>
            <person name="Jenkins J."/>
            <person name="Shu S."/>
            <person name="Prochnik S."/>
            <person name="Xin M."/>
            <person name="Ma C."/>
            <person name="Schmutz J."/>
            <person name="Wing R.A."/>
            <person name="Mitchell-Olds T."/>
            <person name="Schumaker K.S."/>
            <person name="Wang X."/>
        </authorList>
    </citation>
    <scope>NUCLEOTIDE SEQUENCE [LARGE SCALE GENOMIC DNA]</scope>
</reference>
<feature type="transmembrane region" description="Helical" evidence="9">
    <location>
        <begin position="621"/>
        <end position="639"/>
    </location>
</feature>
<dbReference type="GO" id="GO:0005524">
    <property type="term" value="F:ATP binding"/>
    <property type="evidence" value="ECO:0007669"/>
    <property type="project" value="UniProtKB-KW"/>
</dbReference>
<dbReference type="InterPro" id="IPR003593">
    <property type="entry name" value="AAA+_ATPase"/>
</dbReference>
<dbReference type="Gramene" id="ESQ56006">
    <property type="protein sequence ID" value="ESQ56006"/>
    <property type="gene ID" value="EUTSA_v10024460mg"/>
</dbReference>
<evidence type="ECO:0000313" key="12">
    <source>
        <dbReference type="Proteomes" id="UP000030689"/>
    </source>
</evidence>
<dbReference type="SUPFAM" id="SSF52540">
    <property type="entry name" value="P-loop containing nucleoside triphosphate hydrolases"/>
    <property type="match status" value="1"/>
</dbReference>
<accession>V4P8S3</accession>